<dbReference type="KEGG" id="dpx:DAPPUDRAFT_304307"/>
<dbReference type="InParanoid" id="E9GL44"/>
<dbReference type="AlphaFoldDB" id="E9GL44"/>
<dbReference type="Proteomes" id="UP000000305">
    <property type="component" value="Unassembled WGS sequence"/>
</dbReference>
<accession>E9GL44</accession>
<protein>
    <submittedName>
        <fullName evidence="1">Uncharacterized protein</fullName>
    </submittedName>
</protein>
<name>E9GL44_DAPPU</name>
<keyword evidence="2" id="KW-1185">Reference proteome</keyword>
<dbReference type="HOGENOM" id="CLU_2778428_0_0_1"/>
<evidence type="ECO:0000313" key="1">
    <source>
        <dbReference type="EMBL" id="EFX79791.1"/>
    </source>
</evidence>
<proteinExistence type="predicted"/>
<sequence>MSPKGEAFLSDWNAPLVVSILNNNIKSLAGSNTFSFLIRRGEFKGGYSAGAVHFLQRGIHSYIYIRHYK</sequence>
<reference evidence="1 2" key="1">
    <citation type="journal article" date="2011" name="Science">
        <title>The ecoresponsive genome of Daphnia pulex.</title>
        <authorList>
            <person name="Colbourne J.K."/>
            <person name="Pfrender M.E."/>
            <person name="Gilbert D."/>
            <person name="Thomas W.K."/>
            <person name="Tucker A."/>
            <person name="Oakley T.H."/>
            <person name="Tokishita S."/>
            <person name="Aerts A."/>
            <person name="Arnold G.J."/>
            <person name="Basu M.K."/>
            <person name="Bauer D.J."/>
            <person name="Caceres C.E."/>
            <person name="Carmel L."/>
            <person name="Casola C."/>
            <person name="Choi J.H."/>
            <person name="Detter J.C."/>
            <person name="Dong Q."/>
            <person name="Dusheyko S."/>
            <person name="Eads B.D."/>
            <person name="Frohlich T."/>
            <person name="Geiler-Samerotte K.A."/>
            <person name="Gerlach D."/>
            <person name="Hatcher P."/>
            <person name="Jogdeo S."/>
            <person name="Krijgsveld J."/>
            <person name="Kriventseva E.V."/>
            <person name="Kultz D."/>
            <person name="Laforsch C."/>
            <person name="Lindquist E."/>
            <person name="Lopez J."/>
            <person name="Manak J.R."/>
            <person name="Muller J."/>
            <person name="Pangilinan J."/>
            <person name="Patwardhan R.P."/>
            <person name="Pitluck S."/>
            <person name="Pritham E.J."/>
            <person name="Rechtsteiner A."/>
            <person name="Rho M."/>
            <person name="Rogozin I.B."/>
            <person name="Sakarya O."/>
            <person name="Salamov A."/>
            <person name="Schaack S."/>
            <person name="Shapiro H."/>
            <person name="Shiga Y."/>
            <person name="Skalitzky C."/>
            <person name="Smith Z."/>
            <person name="Souvorov A."/>
            <person name="Sung W."/>
            <person name="Tang Z."/>
            <person name="Tsuchiya D."/>
            <person name="Tu H."/>
            <person name="Vos H."/>
            <person name="Wang M."/>
            <person name="Wolf Y.I."/>
            <person name="Yamagata H."/>
            <person name="Yamada T."/>
            <person name="Ye Y."/>
            <person name="Shaw J.R."/>
            <person name="Andrews J."/>
            <person name="Crease T.J."/>
            <person name="Tang H."/>
            <person name="Lucas S.M."/>
            <person name="Robertson H.M."/>
            <person name="Bork P."/>
            <person name="Koonin E.V."/>
            <person name="Zdobnov E.M."/>
            <person name="Grigoriev I.V."/>
            <person name="Lynch M."/>
            <person name="Boore J.L."/>
        </authorList>
    </citation>
    <scope>NUCLEOTIDE SEQUENCE [LARGE SCALE GENOMIC DNA]</scope>
</reference>
<dbReference type="EMBL" id="GL732550">
    <property type="protein sequence ID" value="EFX79791.1"/>
    <property type="molecule type" value="Genomic_DNA"/>
</dbReference>
<evidence type="ECO:0000313" key="2">
    <source>
        <dbReference type="Proteomes" id="UP000000305"/>
    </source>
</evidence>
<organism evidence="1 2">
    <name type="scientific">Daphnia pulex</name>
    <name type="common">Water flea</name>
    <dbReference type="NCBI Taxonomy" id="6669"/>
    <lineage>
        <taxon>Eukaryota</taxon>
        <taxon>Metazoa</taxon>
        <taxon>Ecdysozoa</taxon>
        <taxon>Arthropoda</taxon>
        <taxon>Crustacea</taxon>
        <taxon>Branchiopoda</taxon>
        <taxon>Diplostraca</taxon>
        <taxon>Cladocera</taxon>
        <taxon>Anomopoda</taxon>
        <taxon>Daphniidae</taxon>
        <taxon>Daphnia</taxon>
    </lineage>
</organism>
<gene>
    <name evidence="1" type="ORF">DAPPUDRAFT_304307</name>
</gene>